<proteinExistence type="predicted"/>
<protein>
    <submittedName>
        <fullName evidence="2">Uncharacterized protein</fullName>
    </submittedName>
</protein>
<dbReference type="EMBL" id="JACHJR010000001">
    <property type="protein sequence ID" value="MBB4950513.1"/>
    <property type="molecule type" value="Genomic_DNA"/>
</dbReference>
<gene>
    <name evidence="2" type="ORF">F4556_006048</name>
</gene>
<organism evidence="2 3">
    <name type="scientific">Kitasatospora gansuensis</name>
    <dbReference type="NCBI Taxonomy" id="258050"/>
    <lineage>
        <taxon>Bacteria</taxon>
        <taxon>Bacillati</taxon>
        <taxon>Actinomycetota</taxon>
        <taxon>Actinomycetes</taxon>
        <taxon>Kitasatosporales</taxon>
        <taxon>Streptomycetaceae</taxon>
        <taxon>Kitasatospora</taxon>
    </lineage>
</organism>
<keyword evidence="3" id="KW-1185">Reference proteome</keyword>
<keyword evidence="1" id="KW-1133">Transmembrane helix</keyword>
<reference evidence="2 3" key="1">
    <citation type="submission" date="2020-08" db="EMBL/GenBank/DDBJ databases">
        <title>Sequencing the genomes of 1000 actinobacteria strains.</title>
        <authorList>
            <person name="Klenk H.-P."/>
        </authorList>
    </citation>
    <scope>NUCLEOTIDE SEQUENCE [LARGE SCALE GENOMIC DNA]</scope>
    <source>
        <strain evidence="2 3">DSM 44786</strain>
    </source>
</reference>
<dbReference type="RefSeq" id="WP_184925816.1">
    <property type="nucleotide sequence ID" value="NZ_JACHJR010000001.1"/>
</dbReference>
<sequence length="101" mass="10659">MTSRSRPVLGRLLLAVLLGGAWLTVELRTAEPLVDVRALADRRVAPFFLCAVVFGVVYFGSQSPDATFLAADPGVTVWLLCAVLAFGAAAVTAVARRAGRD</sequence>
<comment type="caution">
    <text evidence="2">The sequence shown here is derived from an EMBL/GenBank/DDBJ whole genome shotgun (WGS) entry which is preliminary data.</text>
</comment>
<keyword evidence="1" id="KW-0472">Membrane</keyword>
<keyword evidence="1" id="KW-0812">Transmembrane</keyword>
<feature type="transmembrane region" description="Helical" evidence="1">
    <location>
        <begin position="44"/>
        <end position="61"/>
    </location>
</feature>
<evidence type="ECO:0000313" key="2">
    <source>
        <dbReference type="EMBL" id="MBB4950513.1"/>
    </source>
</evidence>
<dbReference type="Proteomes" id="UP000573327">
    <property type="component" value="Unassembled WGS sequence"/>
</dbReference>
<evidence type="ECO:0000313" key="3">
    <source>
        <dbReference type="Proteomes" id="UP000573327"/>
    </source>
</evidence>
<feature type="transmembrane region" description="Helical" evidence="1">
    <location>
        <begin position="73"/>
        <end position="95"/>
    </location>
</feature>
<name>A0A7W7SII4_9ACTN</name>
<evidence type="ECO:0000256" key="1">
    <source>
        <dbReference type="SAM" id="Phobius"/>
    </source>
</evidence>
<dbReference type="AlphaFoldDB" id="A0A7W7SII4"/>
<accession>A0A7W7SII4</accession>